<accession>A0A7Y0DVG1</accession>
<proteinExistence type="predicted"/>
<evidence type="ECO:0000313" key="1">
    <source>
        <dbReference type="EMBL" id="NMM42358.1"/>
    </source>
</evidence>
<dbReference type="Proteomes" id="UP000570493">
    <property type="component" value="Unassembled WGS sequence"/>
</dbReference>
<keyword evidence="2" id="KW-1185">Reference proteome</keyword>
<sequence length="891" mass="102366">MQRNLRSIEKTAYETLIQEMNDIMVLHNVIDNCSFTDDKWQFESNSIAGIFELDFSLFSFPLFNGEKVYKVVCHGAKIELTNQEFAKVLFLEHLDKSATLYYYHRNGFNFIAKVCSFLKIYNVDAIDKNNVQDFYSYAFSHKVHANNIVKSFSPPAFQSLSGSALSLNNLVQYLKLYNVEGLIGGITIDTEQEALNTACSTFLGMNLSEYQNGDSFNYLGLDIGKHYIDHCGSLFEENIQYAIAARITLNETIHEVQRELEQGNLESIQPIVAQALMGEKLTDLPDHQVRVWSKKKLEQIYDTSLKNFIKNYNQFAIVASAFKLDVINEVIAKAKLPDRYDAQEFVRSILFARLNDKKIKKEESIFKEYLAVLKANDEDPGIDFKELISICNKTLNTFKQTLPNKPNEAIKLCQKHSSRICIESKSDGVRKFKAGLNMVMACGATLVVGLLGWRRSEFGFSLNDINLKVNETVLDNFYTSLRFMVNWTVEKTSGKTKLDREITQYAYIVIDLLAKLNESESNLPAIYFASKSRSKGTTPSSDSSMFITNLIDYAWPDFIRNYSEKEKILNSNDEQLKIDFEKLEKDLPIYILCQTNNSQSFITKIELYRNGELPELETKIFDDKLTLKTKKMLNDASIELIPSDITKIRSQLLQDVAYPTPHAFRHIWAEAALRRYRGDIGKFIRANFKHLDESFFMAYLRDKETSAFYQIAKRTVIKDIVRQQLLSLTNNDRIFAGAFDHMLTKAVHSTKVVSHEEYIALSNKISEERIINISPRPWVTCMLRVNTERFAKCSEDGVPQPHKAEPKFCLGCINANISEGNYNGIMFYISTDIKACRNAALPNFIREMHEPVVRDALKRIRELARNTDKYKEFIEHLEETLNISEQLNRAA</sequence>
<organism evidence="1 2">
    <name type="scientific">Pseudoalteromonas arctica</name>
    <dbReference type="NCBI Taxonomy" id="394751"/>
    <lineage>
        <taxon>Bacteria</taxon>
        <taxon>Pseudomonadati</taxon>
        <taxon>Pseudomonadota</taxon>
        <taxon>Gammaproteobacteria</taxon>
        <taxon>Alteromonadales</taxon>
        <taxon>Pseudoalteromonadaceae</taxon>
        <taxon>Pseudoalteromonas</taxon>
    </lineage>
</organism>
<comment type="caution">
    <text evidence="1">The sequence shown here is derived from an EMBL/GenBank/DDBJ whole genome shotgun (WGS) entry which is preliminary data.</text>
</comment>
<name>A0A7Y0DVG1_9GAMM</name>
<dbReference type="EMBL" id="JABBMT010000036">
    <property type="protein sequence ID" value="NMM42358.1"/>
    <property type="molecule type" value="Genomic_DNA"/>
</dbReference>
<reference evidence="1" key="1">
    <citation type="submission" date="2020-04" db="EMBL/GenBank/DDBJ databases">
        <title>Genome Sequencing for Pseudoaltermonas arctica.</title>
        <authorList>
            <person name="Elkins N.S."/>
        </authorList>
    </citation>
    <scope>NUCLEOTIDE SEQUENCE [LARGE SCALE GENOMIC DNA]</scope>
    <source>
        <strain evidence="1">NEC-BIFX-2020_0012</strain>
    </source>
</reference>
<protein>
    <submittedName>
        <fullName evidence="1">Uncharacterized protein</fullName>
    </submittedName>
</protein>
<dbReference type="AlphaFoldDB" id="A0A7Y0DVG1"/>
<evidence type="ECO:0000313" key="2">
    <source>
        <dbReference type="Proteomes" id="UP000570493"/>
    </source>
</evidence>
<dbReference type="RefSeq" id="WP_169021272.1">
    <property type="nucleotide sequence ID" value="NZ_JABBMT010000036.1"/>
</dbReference>
<gene>
    <name evidence="1" type="ORF">HHO47_16405</name>
</gene>